<reference evidence="3" key="1">
    <citation type="journal article" date="2019" name="Int. J. Syst. Evol. Microbiol.">
        <title>The Global Catalogue of Microorganisms (GCM) 10K type strain sequencing project: providing services to taxonomists for standard genome sequencing and annotation.</title>
        <authorList>
            <consortium name="The Broad Institute Genomics Platform"/>
            <consortium name="The Broad Institute Genome Sequencing Center for Infectious Disease"/>
            <person name="Wu L."/>
            <person name="Ma J."/>
        </authorList>
    </citation>
    <scope>NUCLEOTIDE SEQUENCE [LARGE SCALE GENOMIC DNA]</scope>
    <source>
        <strain evidence="3">CGMCC 4.1648</strain>
    </source>
</reference>
<dbReference type="EMBL" id="JBHSJD010000002">
    <property type="protein sequence ID" value="MFC5021671.1"/>
    <property type="molecule type" value="Genomic_DNA"/>
</dbReference>
<dbReference type="Proteomes" id="UP001595829">
    <property type="component" value="Unassembled WGS sequence"/>
</dbReference>
<comment type="caution">
    <text evidence="2">The sequence shown here is derived from an EMBL/GenBank/DDBJ whole genome shotgun (WGS) entry which is preliminary data.</text>
</comment>
<dbReference type="InterPro" id="IPR045652">
    <property type="entry name" value="DUF6397"/>
</dbReference>
<sequence>MSVEYATRTVARGRAAQELELRRGEFELAVHLGHVRTVPAGPGGRPRVAQEEIDRLRAEEDFPDGLRDRIRTVGTAEAARLATISADRFTRLARAGYFRPVAFYLNRYRAVVWLYLACEVRDVASRYPELLTGRVPAGLRALLEAGADARPRTWRARRTGLLLRQTDDLWEKAAVLASCLGPAQLAELVTDPYERAHIERLRPPAPQGRSESATAREIVERLLLADEPNEIRELRTRLITALAEARADRPAPRPDGPPATPAAPDPPPRPDAARRRRTGLLARFRLRRARVG</sequence>
<evidence type="ECO:0000313" key="2">
    <source>
        <dbReference type="EMBL" id="MFC5021671.1"/>
    </source>
</evidence>
<keyword evidence="3" id="KW-1185">Reference proteome</keyword>
<feature type="compositionally biased region" description="Pro residues" evidence="1">
    <location>
        <begin position="253"/>
        <end position="270"/>
    </location>
</feature>
<feature type="region of interest" description="Disordered" evidence="1">
    <location>
        <begin position="244"/>
        <end position="279"/>
    </location>
</feature>
<proteinExistence type="predicted"/>
<name>A0ABV9X992_9ACTN</name>
<evidence type="ECO:0000313" key="3">
    <source>
        <dbReference type="Proteomes" id="UP001595829"/>
    </source>
</evidence>
<protein>
    <submittedName>
        <fullName evidence="2">DUF6397 family protein</fullName>
    </submittedName>
</protein>
<accession>A0ABV9X992</accession>
<dbReference type="Pfam" id="PF19934">
    <property type="entry name" value="DUF6397"/>
    <property type="match status" value="1"/>
</dbReference>
<organism evidence="2 3">
    <name type="scientific">Streptomyces coeruleoprunus</name>
    <dbReference type="NCBI Taxonomy" id="285563"/>
    <lineage>
        <taxon>Bacteria</taxon>
        <taxon>Bacillati</taxon>
        <taxon>Actinomycetota</taxon>
        <taxon>Actinomycetes</taxon>
        <taxon>Kitasatosporales</taxon>
        <taxon>Streptomycetaceae</taxon>
        <taxon>Streptomyces</taxon>
    </lineage>
</organism>
<gene>
    <name evidence="2" type="ORF">ACFPM3_05840</name>
</gene>
<dbReference type="RefSeq" id="WP_345693621.1">
    <property type="nucleotide sequence ID" value="NZ_BAABIT010000001.1"/>
</dbReference>
<evidence type="ECO:0000256" key="1">
    <source>
        <dbReference type="SAM" id="MobiDB-lite"/>
    </source>
</evidence>